<feature type="transmembrane region" description="Helical" evidence="8">
    <location>
        <begin position="382"/>
        <end position="400"/>
    </location>
</feature>
<evidence type="ECO:0000256" key="3">
    <source>
        <dbReference type="ARBA" id="ARBA00022475"/>
    </source>
</evidence>
<feature type="transmembrane region" description="Helical" evidence="8">
    <location>
        <begin position="291"/>
        <end position="309"/>
    </location>
</feature>
<dbReference type="AlphaFoldDB" id="A0A810NEB2"/>
<keyword evidence="5 8" id="KW-1133">Transmembrane helix</keyword>
<protein>
    <submittedName>
        <fullName evidence="9">MFS transporter</fullName>
    </submittedName>
</protein>
<accession>A0A810NEB2</accession>
<keyword evidence="2" id="KW-0813">Transport</keyword>
<feature type="region of interest" description="Disordered" evidence="7">
    <location>
        <begin position="408"/>
        <end position="430"/>
    </location>
</feature>
<feature type="compositionally biased region" description="Basic and acidic residues" evidence="7">
    <location>
        <begin position="418"/>
        <end position="430"/>
    </location>
</feature>
<sequence>MPPPSRAGLLRDPDFRHLFAATATGQLGDRFVFLALPLIAIVSLDVSEFEVGVLTAMTTAGSLLAGLPAGAWVDRWRKRSVLINTDLARAVLLALIPVLWWADALTIWLLYAVALAHGLFTVFFDVAYVSYLPYLVGRDNLVEANAKVASVRSAVSISGPGLAGPLVAWLGAPLTLLASSVGMAFSGLLVARIRKRETRRRADPSRHLLREVREGLSFVLGNPLLRPVVVADGMFSLFLVTYQTMLLVFLSREVGLGSFGIGLVLSTMACGGLTGALVARRVVARIGTGPVIWMAPLCTAPPAALMPLAEPGWRLYLAVFGLMLLSTGGVIRLVAQAGLQQSVTPDRLLGRMNATFRFVMWGSMPLAGLLGGALGTLLGAEAVLWIGAAGMTAAFLSTLLSPLRTMRELPVTEPESPPADREKPTPRPAG</sequence>
<gene>
    <name evidence="9" type="ORF">Prubr_72490</name>
</gene>
<dbReference type="GO" id="GO:0005886">
    <property type="term" value="C:plasma membrane"/>
    <property type="evidence" value="ECO:0007669"/>
    <property type="project" value="UniProtKB-SubCell"/>
</dbReference>
<dbReference type="Gene3D" id="1.20.1250.20">
    <property type="entry name" value="MFS general substrate transporter like domains"/>
    <property type="match status" value="1"/>
</dbReference>
<organism evidence="9 10">
    <name type="scientific">Polymorphospora rubra</name>
    <dbReference type="NCBI Taxonomy" id="338584"/>
    <lineage>
        <taxon>Bacteria</taxon>
        <taxon>Bacillati</taxon>
        <taxon>Actinomycetota</taxon>
        <taxon>Actinomycetes</taxon>
        <taxon>Micromonosporales</taxon>
        <taxon>Micromonosporaceae</taxon>
        <taxon>Polymorphospora</taxon>
    </lineage>
</organism>
<dbReference type="CDD" id="cd06173">
    <property type="entry name" value="MFS_MefA_like"/>
    <property type="match status" value="1"/>
</dbReference>
<feature type="transmembrane region" description="Helical" evidence="8">
    <location>
        <begin position="356"/>
        <end position="376"/>
    </location>
</feature>
<feature type="transmembrane region" description="Helical" evidence="8">
    <location>
        <begin position="166"/>
        <end position="191"/>
    </location>
</feature>
<dbReference type="InterPro" id="IPR036259">
    <property type="entry name" value="MFS_trans_sf"/>
</dbReference>
<keyword evidence="6 8" id="KW-0472">Membrane</keyword>
<feature type="transmembrane region" description="Helical" evidence="8">
    <location>
        <begin position="315"/>
        <end position="335"/>
    </location>
</feature>
<evidence type="ECO:0000313" key="10">
    <source>
        <dbReference type="Proteomes" id="UP000680866"/>
    </source>
</evidence>
<dbReference type="InterPro" id="IPR010290">
    <property type="entry name" value="TM_effector"/>
</dbReference>
<name>A0A810NEB2_9ACTN</name>
<dbReference type="PANTHER" id="PTHR23513:SF6">
    <property type="entry name" value="MAJOR FACILITATOR SUPERFAMILY ASSOCIATED DOMAIN-CONTAINING PROTEIN"/>
    <property type="match status" value="1"/>
</dbReference>
<evidence type="ECO:0000256" key="2">
    <source>
        <dbReference type="ARBA" id="ARBA00022448"/>
    </source>
</evidence>
<dbReference type="Pfam" id="PF05977">
    <property type="entry name" value="MFS_3"/>
    <property type="match status" value="1"/>
</dbReference>
<evidence type="ECO:0000256" key="5">
    <source>
        <dbReference type="ARBA" id="ARBA00022989"/>
    </source>
</evidence>
<evidence type="ECO:0000256" key="8">
    <source>
        <dbReference type="SAM" id="Phobius"/>
    </source>
</evidence>
<dbReference type="PANTHER" id="PTHR23513">
    <property type="entry name" value="INTEGRAL MEMBRANE EFFLUX PROTEIN-RELATED"/>
    <property type="match status" value="1"/>
</dbReference>
<keyword evidence="4 8" id="KW-0812">Transmembrane</keyword>
<dbReference type="KEGG" id="pry:Prubr_72490"/>
<reference evidence="9" key="1">
    <citation type="submission" date="2020-08" db="EMBL/GenBank/DDBJ databases">
        <title>Whole genome shotgun sequence of Polymorphospora rubra NBRC 101157.</title>
        <authorList>
            <person name="Komaki H."/>
            <person name="Tamura T."/>
        </authorList>
    </citation>
    <scope>NUCLEOTIDE SEQUENCE</scope>
    <source>
        <strain evidence="9">NBRC 101157</strain>
    </source>
</reference>
<dbReference type="EMBL" id="AP023359">
    <property type="protein sequence ID" value="BCJ70228.1"/>
    <property type="molecule type" value="Genomic_DNA"/>
</dbReference>
<evidence type="ECO:0000256" key="4">
    <source>
        <dbReference type="ARBA" id="ARBA00022692"/>
    </source>
</evidence>
<dbReference type="SUPFAM" id="SSF103473">
    <property type="entry name" value="MFS general substrate transporter"/>
    <property type="match status" value="1"/>
</dbReference>
<dbReference type="RefSeq" id="WP_212819998.1">
    <property type="nucleotide sequence ID" value="NZ_AP023359.1"/>
</dbReference>
<feature type="transmembrane region" description="Helical" evidence="8">
    <location>
        <begin position="256"/>
        <end position="279"/>
    </location>
</feature>
<comment type="subcellular location">
    <subcellularLocation>
        <location evidence="1">Cell membrane</location>
        <topology evidence="1">Multi-pass membrane protein</topology>
    </subcellularLocation>
</comment>
<keyword evidence="10" id="KW-1185">Reference proteome</keyword>
<evidence type="ECO:0000256" key="7">
    <source>
        <dbReference type="SAM" id="MobiDB-lite"/>
    </source>
</evidence>
<evidence type="ECO:0000256" key="6">
    <source>
        <dbReference type="ARBA" id="ARBA00023136"/>
    </source>
</evidence>
<feature type="transmembrane region" description="Helical" evidence="8">
    <location>
        <begin position="228"/>
        <end position="250"/>
    </location>
</feature>
<dbReference type="Proteomes" id="UP000680866">
    <property type="component" value="Chromosome"/>
</dbReference>
<feature type="transmembrane region" description="Helical" evidence="8">
    <location>
        <begin position="51"/>
        <end position="69"/>
    </location>
</feature>
<proteinExistence type="predicted"/>
<keyword evidence="3" id="KW-1003">Cell membrane</keyword>
<evidence type="ECO:0000313" key="9">
    <source>
        <dbReference type="EMBL" id="BCJ70228.1"/>
    </source>
</evidence>
<evidence type="ECO:0000256" key="1">
    <source>
        <dbReference type="ARBA" id="ARBA00004651"/>
    </source>
</evidence>